<dbReference type="PROSITE" id="PS50883">
    <property type="entry name" value="EAL"/>
    <property type="match status" value="1"/>
</dbReference>
<keyword evidence="1" id="KW-0597">Phosphoprotein</keyword>
<dbReference type="PANTHER" id="PTHR33121:SF79">
    <property type="entry name" value="CYCLIC DI-GMP PHOSPHODIESTERASE PDED-RELATED"/>
    <property type="match status" value="1"/>
</dbReference>
<reference evidence="4" key="1">
    <citation type="submission" date="2022-07" db="EMBL/GenBank/DDBJ databases">
        <title>Genome sequencing of Photobacterium atrarenae GJH2-4.</title>
        <authorList>
            <person name="Park S.-J."/>
        </authorList>
    </citation>
    <scope>NUCLEOTIDE SEQUENCE</scope>
    <source>
        <strain evidence="4">GJH2-4</strain>
    </source>
</reference>
<name>A0ABY5GKI5_9GAMM</name>
<dbReference type="InterPro" id="IPR001789">
    <property type="entry name" value="Sig_transdc_resp-reg_receiver"/>
</dbReference>
<evidence type="ECO:0000313" key="4">
    <source>
        <dbReference type="EMBL" id="UTV29747.1"/>
    </source>
</evidence>
<evidence type="ECO:0000259" key="3">
    <source>
        <dbReference type="PROSITE" id="PS50883"/>
    </source>
</evidence>
<dbReference type="SUPFAM" id="SSF52172">
    <property type="entry name" value="CheY-like"/>
    <property type="match status" value="1"/>
</dbReference>
<gene>
    <name evidence="4" type="ORF">NNL38_22320</name>
</gene>
<keyword evidence="5" id="KW-1185">Reference proteome</keyword>
<dbReference type="SUPFAM" id="SSF141868">
    <property type="entry name" value="EAL domain-like"/>
    <property type="match status" value="1"/>
</dbReference>
<dbReference type="Proteomes" id="UP001057998">
    <property type="component" value="Chromosome 2"/>
</dbReference>
<evidence type="ECO:0000256" key="1">
    <source>
        <dbReference type="PROSITE-ProRule" id="PRU00169"/>
    </source>
</evidence>
<organism evidence="4 5">
    <name type="scientific">Photobacterium atrarenae</name>
    <dbReference type="NCBI Taxonomy" id="865757"/>
    <lineage>
        <taxon>Bacteria</taxon>
        <taxon>Pseudomonadati</taxon>
        <taxon>Pseudomonadota</taxon>
        <taxon>Gammaproteobacteria</taxon>
        <taxon>Vibrionales</taxon>
        <taxon>Vibrionaceae</taxon>
        <taxon>Photobacterium</taxon>
    </lineage>
</organism>
<evidence type="ECO:0000313" key="5">
    <source>
        <dbReference type="Proteomes" id="UP001057998"/>
    </source>
</evidence>
<dbReference type="InterPro" id="IPR035919">
    <property type="entry name" value="EAL_sf"/>
</dbReference>
<feature type="domain" description="Response regulatory" evidence="2">
    <location>
        <begin position="2"/>
        <end position="124"/>
    </location>
</feature>
<dbReference type="PROSITE" id="PS50110">
    <property type="entry name" value="RESPONSE_REGULATORY"/>
    <property type="match status" value="1"/>
</dbReference>
<feature type="domain" description="EAL" evidence="3">
    <location>
        <begin position="136"/>
        <end position="389"/>
    </location>
</feature>
<dbReference type="Gene3D" id="3.40.50.2300">
    <property type="match status" value="1"/>
</dbReference>
<dbReference type="RefSeq" id="WP_255391067.1">
    <property type="nucleotide sequence ID" value="NZ_CP101509.1"/>
</dbReference>
<dbReference type="InterPro" id="IPR050706">
    <property type="entry name" value="Cyclic-di-GMP_PDE-like"/>
</dbReference>
<dbReference type="CDD" id="cd01948">
    <property type="entry name" value="EAL"/>
    <property type="match status" value="1"/>
</dbReference>
<dbReference type="SMART" id="SM00052">
    <property type="entry name" value="EAL"/>
    <property type="match status" value="1"/>
</dbReference>
<dbReference type="Gene3D" id="3.20.20.450">
    <property type="entry name" value="EAL domain"/>
    <property type="match status" value="1"/>
</dbReference>
<feature type="modified residue" description="4-aspartylphosphate" evidence="1">
    <location>
        <position position="54"/>
    </location>
</feature>
<protein>
    <submittedName>
        <fullName evidence="4">EAL domain-containing response regulator</fullName>
    </submittedName>
</protein>
<dbReference type="Pfam" id="PF00563">
    <property type="entry name" value="EAL"/>
    <property type="match status" value="1"/>
</dbReference>
<dbReference type="Pfam" id="PF00072">
    <property type="entry name" value="Response_reg"/>
    <property type="match status" value="1"/>
</dbReference>
<dbReference type="SMART" id="SM00448">
    <property type="entry name" value="REC"/>
    <property type="match status" value="1"/>
</dbReference>
<sequence>MAIMLIDDESFSLKLIAHQLSELVSDALILHENAVDALQELEQDPTRVDLLFCDLRMPQMDGIELVRNLARIGFQGGVVLMSGQERAILKGARAFAQANQLNVLEGLQKPITASQIKTIIAKRPTLNTVSYVDIPFECDAEELHRAIQQGQLINYYQPQVDVRTGEVLGVEALARWLHPEHGLIAPERFVPLAEECGLIGELTVIVLAQALELMQSWHEDDVRLTMAVNVSMESLTSLAFPDWLQEVADDFGVPLPGLVLEVTESRLVKDRLAALDILTRLRIKGVVLSIDDFGTGHSSLAQLRDTPFNELKIDRGFVHDAHADPSLRAIFEASVNMARQLGIRTVAEGVETVEDWTFLRTTACDVAQGYYIAEPMPLTALVAWMEKWQSNRLSLMESSQP</sequence>
<dbReference type="InterPro" id="IPR011006">
    <property type="entry name" value="CheY-like_superfamily"/>
</dbReference>
<proteinExistence type="predicted"/>
<dbReference type="EMBL" id="CP101509">
    <property type="protein sequence ID" value="UTV29747.1"/>
    <property type="molecule type" value="Genomic_DNA"/>
</dbReference>
<dbReference type="InterPro" id="IPR001633">
    <property type="entry name" value="EAL_dom"/>
</dbReference>
<evidence type="ECO:0000259" key="2">
    <source>
        <dbReference type="PROSITE" id="PS50110"/>
    </source>
</evidence>
<accession>A0ABY5GKI5</accession>
<dbReference type="PANTHER" id="PTHR33121">
    <property type="entry name" value="CYCLIC DI-GMP PHOSPHODIESTERASE PDEF"/>
    <property type="match status" value="1"/>
</dbReference>